<dbReference type="GO" id="GO:0006422">
    <property type="term" value="P:aspartyl-tRNA aminoacylation"/>
    <property type="evidence" value="ECO:0007669"/>
    <property type="project" value="UniProtKB-UniRule"/>
</dbReference>
<dbReference type="InterPro" id="IPR012340">
    <property type="entry name" value="NA-bd_OB-fold"/>
</dbReference>
<evidence type="ECO:0000256" key="4">
    <source>
        <dbReference type="ARBA" id="ARBA00022598"/>
    </source>
</evidence>
<comment type="caution">
    <text evidence="12">The sequence shown here is derived from an EMBL/GenBank/DDBJ whole genome shotgun (WGS) entry which is preliminary data.</text>
</comment>
<dbReference type="AlphaFoldDB" id="A0A7J3M413"/>
<comment type="function">
    <text evidence="10">Aspartyl-tRNA synthetase with relaxed tRNA specificity since it is able to aspartylate not only its cognate tRNA(Asp) but also tRNA(Asn). Reaction proceeds in two steps: L-aspartate is first activated by ATP to form Asp-AMP and then transferred to the acceptor end of tRNA(Asp/Asn).</text>
</comment>
<reference evidence="12" key="1">
    <citation type="journal article" date="2020" name="mSystems">
        <title>Genome- and Community-Level Interaction Insights into Carbon Utilization and Element Cycling Functions of Hydrothermarchaeota in Hydrothermal Sediment.</title>
        <authorList>
            <person name="Zhou Z."/>
            <person name="Liu Y."/>
            <person name="Xu W."/>
            <person name="Pan J."/>
            <person name="Luo Z.H."/>
            <person name="Li M."/>
        </authorList>
    </citation>
    <scope>NUCLEOTIDE SEQUENCE [LARGE SCALE GENOMIC DNA]</scope>
    <source>
        <strain evidence="12">SpSt-587</strain>
    </source>
</reference>
<evidence type="ECO:0000256" key="6">
    <source>
        <dbReference type="ARBA" id="ARBA00022840"/>
    </source>
</evidence>
<comment type="cofactor">
    <cofactor evidence="10">
        <name>Mg(2+)</name>
        <dbReference type="ChEBI" id="CHEBI:18420"/>
    </cofactor>
    <text evidence="10">Binds 3 Mg(2+) cations per subunit. The strongest magnesium site (Mg1) is bound to the beta- and gamma-phosphates of ATP and four water molecules complete its coordination sphere.</text>
</comment>
<evidence type="ECO:0000256" key="1">
    <source>
        <dbReference type="ARBA" id="ARBA00004496"/>
    </source>
</evidence>
<name>A0A7J3M413_ARCFL</name>
<dbReference type="GO" id="GO:0004815">
    <property type="term" value="F:aspartate-tRNA ligase activity"/>
    <property type="evidence" value="ECO:0007669"/>
    <property type="project" value="UniProtKB-UniRule"/>
</dbReference>
<evidence type="ECO:0000259" key="11">
    <source>
        <dbReference type="PROSITE" id="PS50862"/>
    </source>
</evidence>
<dbReference type="GO" id="GO:0005524">
    <property type="term" value="F:ATP binding"/>
    <property type="evidence" value="ECO:0007669"/>
    <property type="project" value="UniProtKB-UniRule"/>
</dbReference>
<evidence type="ECO:0000256" key="5">
    <source>
        <dbReference type="ARBA" id="ARBA00022741"/>
    </source>
</evidence>
<evidence type="ECO:0000256" key="8">
    <source>
        <dbReference type="ARBA" id="ARBA00022917"/>
    </source>
</evidence>
<organism evidence="12">
    <name type="scientific">Archaeoglobus fulgidus</name>
    <dbReference type="NCBI Taxonomy" id="2234"/>
    <lineage>
        <taxon>Archaea</taxon>
        <taxon>Methanobacteriati</taxon>
        <taxon>Methanobacteriota</taxon>
        <taxon>Archaeoglobi</taxon>
        <taxon>Archaeoglobales</taxon>
        <taxon>Archaeoglobaceae</taxon>
        <taxon>Archaeoglobus</taxon>
    </lineage>
</organism>
<feature type="binding site" evidence="10">
    <location>
        <position position="166"/>
    </location>
    <ligand>
        <name>L-aspartate</name>
        <dbReference type="ChEBI" id="CHEBI:29991"/>
    </ligand>
</feature>
<dbReference type="SUPFAM" id="SSF55681">
    <property type="entry name" value="Class II aaRS and biotin synthetases"/>
    <property type="match status" value="1"/>
</dbReference>
<dbReference type="EC" id="6.1.1.23" evidence="10"/>
<proteinExistence type="inferred from homology"/>
<evidence type="ECO:0000256" key="3">
    <source>
        <dbReference type="ARBA" id="ARBA00022490"/>
    </source>
</evidence>
<feature type="binding site" evidence="10">
    <location>
        <position position="354"/>
    </location>
    <ligand>
        <name>L-aspartate</name>
        <dbReference type="ChEBI" id="CHEBI:29991"/>
    </ligand>
</feature>
<dbReference type="CDD" id="cd04316">
    <property type="entry name" value="ND_PkAspRS_like_N"/>
    <property type="match status" value="1"/>
</dbReference>
<evidence type="ECO:0000313" key="12">
    <source>
        <dbReference type="EMBL" id="HGT83519.1"/>
    </source>
</evidence>
<keyword evidence="4 10" id="KW-0436">Ligase</keyword>
<dbReference type="InterPro" id="IPR004365">
    <property type="entry name" value="NA-bd_OB_tRNA"/>
</dbReference>
<keyword evidence="8 10" id="KW-0648">Protein biosynthesis</keyword>
<feature type="domain" description="Aminoacyl-transfer RNA synthetases class-II family profile" evidence="11">
    <location>
        <begin position="133"/>
        <end position="424"/>
    </location>
</feature>
<feature type="binding site" evidence="10">
    <location>
        <position position="347"/>
    </location>
    <ligand>
        <name>Mg(2+)</name>
        <dbReference type="ChEBI" id="CHEBI:18420"/>
        <label>3</label>
    </ligand>
</feature>
<dbReference type="NCBIfam" id="TIGR00458">
    <property type="entry name" value="aspS_nondisc"/>
    <property type="match status" value="1"/>
</dbReference>
<evidence type="ECO:0000256" key="7">
    <source>
        <dbReference type="ARBA" id="ARBA00022842"/>
    </source>
</evidence>
<evidence type="ECO:0000256" key="10">
    <source>
        <dbReference type="HAMAP-Rule" id="MF_02075"/>
    </source>
</evidence>
<dbReference type="Pfam" id="PF01336">
    <property type="entry name" value="tRNA_anti-codon"/>
    <property type="match status" value="1"/>
</dbReference>
<dbReference type="CDD" id="cd00776">
    <property type="entry name" value="AsxRS_core"/>
    <property type="match status" value="1"/>
</dbReference>
<dbReference type="GO" id="GO:0050560">
    <property type="term" value="F:aspartate-tRNA(Asn) ligase activity"/>
    <property type="evidence" value="ECO:0007669"/>
    <property type="project" value="UniProtKB-EC"/>
</dbReference>
<keyword evidence="9 10" id="KW-0030">Aminoacyl-tRNA synthetase</keyword>
<keyword evidence="3 10" id="KW-0963">Cytoplasm</keyword>
<comment type="subcellular location">
    <subcellularLocation>
        <location evidence="1 10">Cytoplasm</location>
    </subcellularLocation>
</comment>
<comment type="catalytic activity">
    <reaction evidence="10">
        <text>tRNA(Asx) + L-aspartate + ATP = L-aspartyl-tRNA(Asx) + AMP + diphosphate</text>
        <dbReference type="Rhea" id="RHEA:18349"/>
        <dbReference type="Rhea" id="RHEA-COMP:9710"/>
        <dbReference type="Rhea" id="RHEA-COMP:9711"/>
        <dbReference type="ChEBI" id="CHEBI:29991"/>
        <dbReference type="ChEBI" id="CHEBI:30616"/>
        <dbReference type="ChEBI" id="CHEBI:33019"/>
        <dbReference type="ChEBI" id="CHEBI:78442"/>
        <dbReference type="ChEBI" id="CHEBI:78516"/>
        <dbReference type="ChEBI" id="CHEBI:456215"/>
        <dbReference type="EC" id="6.1.1.23"/>
    </reaction>
</comment>
<dbReference type="InterPro" id="IPR006195">
    <property type="entry name" value="aa-tRNA-synth_II"/>
</dbReference>
<dbReference type="InterPro" id="IPR002312">
    <property type="entry name" value="Asp/Asn-tRNA-synth_IIb"/>
</dbReference>
<feature type="binding site" evidence="10">
    <location>
        <position position="350"/>
    </location>
    <ligand>
        <name>Mg(2+)</name>
        <dbReference type="ChEBI" id="CHEBI:18420"/>
        <label>2</label>
    </ligand>
</feature>
<dbReference type="SUPFAM" id="SSF50249">
    <property type="entry name" value="Nucleic acid-binding proteins"/>
    <property type="match status" value="1"/>
</dbReference>
<accession>A0A7J3M413</accession>
<keyword evidence="10" id="KW-0479">Metal-binding</keyword>
<dbReference type="PANTHER" id="PTHR43450">
    <property type="entry name" value="ASPARTYL-TRNA SYNTHETASE"/>
    <property type="match status" value="1"/>
</dbReference>
<feature type="binding site" evidence="10">
    <location>
        <begin position="218"/>
        <end position="220"/>
    </location>
    <ligand>
        <name>ATP</name>
        <dbReference type="ChEBI" id="CHEBI:30616"/>
    </ligand>
</feature>
<evidence type="ECO:0000256" key="2">
    <source>
        <dbReference type="ARBA" id="ARBA00005312"/>
    </source>
</evidence>
<dbReference type="GO" id="GO:0000287">
    <property type="term" value="F:magnesium ion binding"/>
    <property type="evidence" value="ECO:0007669"/>
    <property type="project" value="UniProtKB-UniRule"/>
</dbReference>
<dbReference type="EMBL" id="DSYZ01000137">
    <property type="protein sequence ID" value="HGT83519.1"/>
    <property type="molecule type" value="Genomic_DNA"/>
</dbReference>
<feature type="binding site" evidence="10">
    <location>
        <position position="210"/>
    </location>
    <ligand>
        <name>L-aspartate</name>
        <dbReference type="ChEBI" id="CHEBI:29991"/>
    </ligand>
</feature>
<comment type="subunit">
    <text evidence="10">Homodimer.</text>
</comment>
<protein>
    <recommendedName>
        <fullName evidence="10">Aspartate--tRNA(Asp/Asn) ligase</fullName>
        <ecNumber evidence="10">6.1.1.23</ecNumber>
    </recommendedName>
    <alternativeName>
        <fullName evidence="10">Aspartyl-tRNA synthetase</fullName>
        <shortName evidence="10">AspRS</shortName>
    </alternativeName>
    <alternativeName>
        <fullName evidence="10">Non-discriminating aspartyl-tRNA synthetase</fullName>
        <shortName evidence="10">ND-AspRS</shortName>
    </alternativeName>
</protein>
<dbReference type="InterPro" id="IPR004364">
    <property type="entry name" value="Aa-tRNA-synt_II"/>
</dbReference>
<dbReference type="InterPro" id="IPR004523">
    <property type="entry name" value="Asp-tRNA_synthase_2"/>
</dbReference>
<dbReference type="Gene3D" id="2.40.50.140">
    <property type="entry name" value="Nucleic acid-binding proteins"/>
    <property type="match status" value="1"/>
</dbReference>
<comment type="similarity">
    <text evidence="2 10">Belongs to the class-II aminoacyl-tRNA synthetase family. Type 2 subfamily.</text>
</comment>
<dbReference type="FunFam" id="3.30.930.10:FF:000038">
    <property type="entry name" value="Aspartate--tRNA ligase"/>
    <property type="match status" value="1"/>
</dbReference>
<comment type="caution">
    <text evidence="10">Lacks conserved residue(s) required for the propagation of feature annotation.</text>
</comment>
<dbReference type="HAMAP" id="MF_02075">
    <property type="entry name" value="Asp_tRNA_synth_type2"/>
    <property type="match status" value="1"/>
</dbReference>
<feature type="binding site" evidence="10">
    <location>
        <begin position="395"/>
        <end position="398"/>
    </location>
    <ligand>
        <name>ATP</name>
        <dbReference type="ChEBI" id="CHEBI:30616"/>
    </ligand>
</feature>
<feature type="binding site" evidence="10">
    <location>
        <begin position="210"/>
        <end position="212"/>
    </location>
    <ligand>
        <name>ATP</name>
        <dbReference type="ChEBI" id="CHEBI:30616"/>
    </ligand>
</feature>
<feature type="binding site" evidence="10">
    <location>
        <position position="347"/>
    </location>
    <ligand>
        <name>ATP</name>
        <dbReference type="ChEBI" id="CHEBI:30616"/>
    </ligand>
</feature>
<keyword evidence="6 10" id="KW-0067">ATP-binding</keyword>
<feature type="binding site" evidence="10">
    <location>
        <position position="350"/>
    </location>
    <ligand>
        <name>L-aspartate</name>
        <dbReference type="ChEBI" id="CHEBI:29991"/>
    </ligand>
</feature>
<dbReference type="Pfam" id="PF00152">
    <property type="entry name" value="tRNA-synt_2"/>
    <property type="match status" value="1"/>
</dbReference>
<dbReference type="PRINTS" id="PR01042">
    <property type="entry name" value="TRNASYNTHASP"/>
</dbReference>
<dbReference type="NCBIfam" id="NF003483">
    <property type="entry name" value="PRK05159.1"/>
    <property type="match status" value="1"/>
</dbReference>
<dbReference type="Gene3D" id="3.30.930.10">
    <property type="entry name" value="Bira Bifunctional Protein, Domain 2"/>
    <property type="match status" value="1"/>
</dbReference>
<keyword evidence="5 10" id="KW-0547">Nucleotide-binding</keyword>
<feature type="site" description="Important for tRNA non-discrimination" evidence="10">
    <location>
        <position position="81"/>
    </location>
</feature>
<evidence type="ECO:0000256" key="9">
    <source>
        <dbReference type="ARBA" id="ARBA00023146"/>
    </source>
</evidence>
<feature type="region of interest" description="Aspartate" evidence="10">
    <location>
        <begin position="188"/>
        <end position="191"/>
    </location>
</feature>
<dbReference type="PANTHER" id="PTHR43450:SF1">
    <property type="entry name" value="ASPARTATE--TRNA LIGASE, CYTOPLASMIC"/>
    <property type="match status" value="1"/>
</dbReference>
<dbReference type="GO" id="GO:0003723">
    <property type="term" value="F:RNA binding"/>
    <property type="evidence" value="ECO:0007669"/>
    <property type="project" value="TreeGrafter"/>
</dbReference>
<gene>
    <name evidence="10 12" type="primary">aspS</name>
    <name evidence="12" type="ORF">ENT52_07340</name>
</gene>
<dbReference type="GO" id="GO:0005829">
    <property type="term" value="C:cytosol"/>
    <property type="evidence" value="ECO:0007669"/>
    <property type="project" value="TreeGrafter"/>
</dbReference>
<keyword evidence="7 10" id="KW-0460">Magnesium</keyword>
<sequence>MRSSAITPEMDGAKVTVAGWVHEVRDLGGLVFIVLRDREGFVQITLPKKLVDKEMFKKAKKIPRESVIKVEGTVKKEEKAPNGFEIIPMTLEILNESQAPLPLEVTEKVPADLDTRLDNRFMDLRRPKILSIFKIKSQMTKSIRSFLYSEGFIEVQTPKIVATATEGGTELFPISYFEKEAFLNQSPQLYKQILMSAGFEKVFEIGPIFRAEEHNTTRHLNEATSVDIEMSFTDHEGVMRILETLVAKVYEDVATNCEKELKTLEIKLEIPETPFQRITYTEAIELLGDKIPWGEDLDLQSLKTLATKIEGLYFITDWPTKIKPFYVMAHEDERISKSFDLMHGYIELASGAQREHRYEKLAENIKSKGLSVESFDFYLKAFRYGMPPHAGWGLGLERFLMAMLELNNIREAMLFPRDRTRISP</sequence>
<dbReference type="InterPro" id="IPR045864">
    <property type="entry name" value="aa-tRNA-synth_II/BPL/LPL"/>
</dbReference>
<feature type="binding site" evidence="10">
    <location>
        <position position="347"/>
    </location>
    <ligand>
        <name>Mg(2+)</name>
        <dbReference type="ChEBI" id="CHEBI:18420"/>
        <label>2</label>
    </ligand>
</feature>
<dbReference type="GO" id="GO:0017101">
    <property type="term" value="C:aminoacyl-tRNA synthetase multienzyme complex"/>
    <property type="evidence" value="ECO:0007669"/>
    <property type="project" value="TreeGrafter"/>
</dbReference>
<dbReference type="PROSITE" id="PS50862">
    <property type="entry name" value="AA_TRNA_LIGASE_II"/>
    <property type="match status" value="1"/>
</dbReference>